<dbReference type="PRINTS" id="PR00058">
    <property type="entry name" value="RIBOSOMALL5"/>
</dbReference>
<dbReference type="GO" id="GO:0043291">
    <property type="term" value="C:RAVE complex"/>
    <property type="evidence" value="ECO:0007669"/>
    <property type="project" value="TreeGrafter"/>
</dbReference>
<dbReference type="GO" id="GO:1990904">
    <property type="term" value="C:ribonucleoprotein complex"/>
    <property type="evidence" value="ECO:0007669"/>
    <property type="project" value="UniProtKB-KW"/>
</dbReference>
<evidence type="ECO:0000256" key="4">
    <source>
        <dbReference type="SAM" id="MobiDB-lite"/>
    </source>
</evidence>
<dbReference type="PANTHER" id="PTHR13950">
    <property type="entry name" value="RABCONNECTIN-RELATED"/>
    <property type="match status" value="1"/>
</dbReference>
<evidence type="ECO:0000256" key="1">
    <source>
        <dbReference type="ARBA" id="ARBA00007116"/>
    </source>
</evidence>
<dbReference type="SUPFAM" id="SSF53137">
    <property type="entry name" value="Translational machinery components"/>
    <property type="match status" value="1"/>
</dbReference>
<dbReference type="SMART" id="SM00320">
    <property type="entry name" value="WD40"/>
    <property type="match status" value="2"/>
</dbReference>
<name>A0A9D5B7X4_PEA</name>
<dbReference type="Proteomes" id="UP001058974">
    <property type="component" value="Chromosome 2"/>
</dbReference>
<protein>
    <submittedName>
        <fullName evidence="5">Uncharacterized protein</fullName>
    </submittedName>
</protein>
<feature type="compositionally biased region" description="Polar residues" evidence="4">
    <location>
        <begin position="291"/>
        <end position="304"/>
    </location>
</feature>
<dbReference type="InterPro" id="IPR036322">
    <property type="entry name" value="WD40_repeat_dom_sf"/>
</dbReference>
<feature type="region of interest" description="Disordered" evidence="4">
    <location>
        <begin position="291"/>
        <end position="311"/>
    </location>
</feature>
<keyword evidence="6" id="KW-1185">Reference proteome</keyword>
<keyword evidence="3" id="KW-0687">Ribonucleoprotein</keyword>
<reference evidence="5 6" key="1">
    <citation type="journal article" date="2022" name="Nat. Genet.">
        <title>Improved pea reference genome and pan-genome highlight genomic features and evolutionary characteristics.</title>
        <authorList>
            <person name="Yang T."/>
            <person name="Liu R."/>
            <person name="Luo Y."/>
            <person name="Hu S."/>
            <person name="Wang D."/>
            <person name="Wang C."/>
            <person name="Pandey M.K."/>
            <person name="Ge S."/>
            <person name="Xu Q."/>
            <person name="Li N."/>
            <person name="Li G."/>
            <person name="Huang Y."/>
            <person name="Saxena R.K."/>
            <person name="Ji Y."/>
            <person name="Li M."/>
            <person name="Yan X."/>
            <person name="He Y."/>
            <person name="Liu Y."/>
            <person name="Wang X."/>
            <person name="Xiang C."/>
            <person name="Varshney R.K."/>
            <person name="Ding H."/>
            <person name="Gao S."/>
            <person name="Zong X."/>
        </authorList>
    </citation>
    <scope>NUCLEOTIDE SEQUENCE [LARGE SCALE GENOMIC DNA]</scope>
    <source>
        <strain evidence="5 6">cv. Zhongwan 6</strain>
    </source>
</reference>
<dbReference type="InterPro" id="IPR005485">
    <property type="entry name" value="Rbsml_uL18_euk_arch"/>
</dbReference>
<dbReference type="Pfam" id="PF17144">
    <property type="entry name" value="Ribosomal_L5e"/>
    <property type="match status" value="1"/>
</dbReference>
<dbReference type="SUPFAM" id="SSF50978">
    <property type="entry name" value="WD40 repeat-like"/>
    <property type="match status" value="1"/>
</dbReference>
<comment type="similarity">
    <text evidence="1">Belongs to the universal ribosomal protein uL18 family.</text>
</comment>
<evidence type="ECO:0000313" key="6">
    <source>
        <dbReference type="Proteomes" id="UP001058974"/>
    </source>
</evidence>
<evidence type="ECO:0000256" key="3">
    <source>
        <dbReference type="ARBA" id="ARBA00023274"/>
    </source>
</evidence>
<dbReference type="InterPro" id="IPR015943">
    <property type="entry name" value="WD40/YVTN_repeat-like_dom_sf"/>
</dbReference>
<accession>A0A9D5B7X4</accession>
<dbReference type="Gene3D" id="2.130.10.10">
    <property type="entry name" value="YVTN repeat-like/Quinoprotein amine dehydrogenase"/>
    <property type="match status" value="1"/>
</dbReference>
<dbReference type="GO" id="GO:0006412">
    <property type="term" value="P:translation"/>
    <property type="evidence" value="ECO:0007669"/>
    <property type="project" value="InterPro"/>
</dbReference>
<evidence type="ECO:0000256" key="2">
    <source>
        <dbReference type="ARBA" id="ARBA00022980"/>
    </source>
</evidence>
<dbReference type="PANTHER" id="PTHR13950:SF9">
    <property type="entry name" value="RABCONNECTIN-3A"/>
    <property type="match status" value="1"/>
</dbReference>
<dbReference type="GO" id="GO:0008097">
    <property type="term" value="F:5S rRNA binding"/>
    <property type="evidence" value="ECO:0007669"/>
    <property type="project" value="InterPro"/>
</dbReference>
<dbReference type="GO" id="GO:0007035">
    <property type="term" value="P:vacuolar acidification"/>
    <property type="evidence" value="ECO:0007669"/>
    <property type="project" value="TreeGrafter"/>
</dbReference>
<dbReference type="InterPro" id="IPR052208">
    <property type="entry name" value="DmX-like/RAVE_component"/>
</dbReference>
<sequence length="374" mass="41456">MSIIGCECNFDAESLDDNHVWTFESTFASKRYCIIVIPCSSEFPSSDDLVTSFVVGYPGTESHRQREFGFANDHCSSCSTYILATGCSDDSLKLWKSNHGNLSTLNLPWELVGMFIAHNSPVKSICFTDCGQKVATFCSRNDSNAVNTIHIWDAINLIIAGTFILEDTLTFKSDVITLKWLTLGTGELLLGVCLQNELQVYARKRYDGLTWSNSVNFPKLNIWSHIAFARTSLPINDFLWGPRATAVIQLPLSKVSWPQLKLESDINHASICQNENGDAAFGLLNDVTSLSSKPKQKGTKNATPKSIKYSEDQRRNDVLMPAADSRRPFRALLDVGLVYTTTGNRVFGALKGALDGGLDIPHSDKRFAGFYKKI</sequence>
<gene>
    <name evidence="5" type="ORF">KIW84_024591</name>
</gene>
<dbReference type="AlphaFoldDB" id="A0A9D5B7X4"/>
<organism evidence="5 6">
    <name type="scientific">Pisum sativum</name>
    <name type="common">Garden pea</name>
    <name type="synonym">Lathyrus oleraceus</name>
    <dbReference type="NCBI Taxonomy" id="3888"/>
    <lineage>
        <taxon>Eukaryota</taxon>
        <taxon>Viridiplantae</taxon>
        <taxon>Streptophyta</taxon>
        <taxon>Embryophyta</taxon>
        <taxon>Tracheophyta</taxon>
        <taxon>Spermatophyta</taxon>
        <taxon>Magnoliopsida</taxon>
        <taxon>eudicotyledons</taxon>
        <taxon>Gunneridae</taxon>
        <taxon>Pentapetalae</taxon>
        <taxon>rosids</taxon>
        <taxon>fabids</taxon>
        <taxon>Fabales</taxon>
        <taxon>Fabaceae</taxon>
        <taxon>Papilionoideae</taxon>
        <taxon>50 kb inversion clade</taxon>
        <taxon>NPAAA clade</taxon>
        <taxon>Hologalegina</taxon>
        <taxon>IRL clade</taxon>
        <taxon>Fabeae</taxon>
        <taxon>Lathyrus</taxon>
    </lineage>
</organism>
<evidence type="ECO:0000313" key="5">
    <source>
        <dbReference type="EMBL" id="KAI5438922.1"/>
    </source>
</evidence>
<proteinExistence type="inferred from homology"/>
<dbReference type="InterPro" id="IPR001680">
    <property type="entry name" value="WD40_rpt"/>
</dbReference>
<dbReference type="Gene3D" id="3.30.420.100">
    <property type="match status" value="1"/>
</dbReference>
<comment type="caution">
    <text evidence="5">The sequence shown here is derived from an EMBL/GenBank/DDBJ whole genome shotgun (WGS) entry which is preliminary data.</text>
</comment>
<dbReference type="Gramene" id="Psat02G0459100-T1">
    <property type="protein sequence ID" value="KAI5438922.1"/>
    <property type="gene ID" value="KIW84_024591"/>
</dbReference>
<keyword evidence="2" id="KW-0689">Ribosomal protein</keyword>
<dbReference type="GO" id="GO:0005840">
    <property type="term" value="C:ribosome"/>
    <property type="evidence" value="ECO:0007669"/>
    <property type="project" value="UniProtKB-KW"/>
</dbReference>
<dbReference type="EMBL" id="JAMSHJ010000002">
    <property type="protein sequence ID" value="KAI5438922.1"/>
    <property type="molecule type" value="Genomic_DNA"/>
</dbReference>
<dbReference type="GO" id="GO:0003735">
    <property type="term" value="F:structural constituent of ribosome"/>
    <property type="evidence" value="ECO:0007669"/>
    <property type="project" value="InterPro"/>
</dbReference>